<keyword evidence="2" id="KW-1185">Reference proteome</keyword>
<organism evidence="1 2">
    <name type="scientific">Dibothriocephalus latus</name>
    <name type="common">Fish tapeworm</name>
    <name type="synonym">Diphyllobothrium latum</name>
    <dbReference type="NCBI Taxonomy" id="60516"/>
    <lineage>
        <taxon>Eukaryota</taxon>
        <taxon>Metazoa</taxon>
        <taxon>Spiralia</taxon>
        <taxon>Lophotrochozoa</taxon>
        <taxon>Platyhelminthes</taxon>
        <taxon>Cestoda</taxon>
        <taxon>Eucestoda</taxon>
        <taxon>Diphyllobothriidea</taxon>
        <taxon>Diphyllobothriidae</taxon>
        <taxon>Dibothriocephalus</taxon>
    </lineage>
</organism>
<dbReference type="AlphaFoldDB" id="A0A3P7NKA3"/>
<evidence type="ECO:0000313" key="1">
    <source>
        <dbReference type="EMBL" id="VDN43304.1"/>
    </source>
</evidence>
<dbReference type="EMBL" id="UYRU01107405">
    <property type="protein sequence ID" value="VDN43304.1"/>
    <property type="molecule type" value="Genomic_DNA"/>
</dbReference>
<evidence type="ECO:0000313" key="2">
    <source>
        <dbReference type="Proteomes" id="UP000281553"/>
    </source>
</evidence>
<dbReference type="Proteomes" id="UP000281553">
    <property type="component" value="Unassembled WGS sequence"/>
</dbReference>
<sequence>MSFSTLPDYIDLESLFDTNRRIRKDDFLSVMEFEDANPKKFKRIIQQCMRVMEEFGPWCADMVGVKPISPSLLVVLLGDLTGNPLRVLRV</sequence>
<accession>A0A3P7NKA3</accession>
<reference evidence="1 2" key="1">
    <citation type="submission" date="2018-11" db="EMBL/GenBank/DDBJ databases">
        <authorList>
            <consortium name="Pathogen Informatics"/>
        </authorList>
    </citation>
    <scope>NUCLEOTIDE SEQUENCE [LARGE SCALE GENOMIC DNA]</scope>
</reference>
<proteinExistence type="predicted"/>
<gene>
    <name evidence="1" type="ORF">DILT_LOCUS19052</name>
</gene>
<protein>
    <submittedName>
        <fullName evidence="1">Uncharacterized protein</fullName>
    </submittedName>
</protein>
<name>A0A3P7NKA3_DIBLA</name>